<protein>
    <submittedName>
        <fullName evidence="1">Uncharacterized protein</fullName>
    </submittedName>
</protein>
<gene>
    <name evidence="1" type="ORF">CLOSTMETH_02703</name>
</gene>
<comment type="caution">
    <text evidence="1">The sequence shown here is derived from an EMBL/GenBank/DDBJ whole genome shotgun (WGS) entry which is preliminary data.</text>
</comment>
<organism evidence="1 2">
    <name type="scientific">[Clostridium] methylpentosum DSM 5476</name>
    <dbReference type="NCBI Taxonomy" id="537013"/>
    <lineage>
        <taxon>Bacteria</taxon>
        <taxon>Bacillati</taxon>
        <taxon>Bacillota</taxon>
        <taxon>Clostridia</taxon>
        <taxon>Eubacteriales</taxon>
        <taxon>Oscillospiraceae</taxon>
        <taxon>Oscillospiraceae incertae sedis</taxon>
    </lineage>
</organism>
<proteinExistence type="predicted"/>
<accession>C0EFR1</accession>
<dbReference type="Proteomes" id="UP000003340">
    <property type="component" value="Unassembled WGS sequence"/>
</dbReference>
<dbReference type="EMBL" id="ACEC01000093">
    <property type="protein sequence ID" value="EEG29690.1"/>
    <property type="molecule type" value="Genomic_DNA"/>
</dbReference>
<reference evidence="1 2" key="2">
    <citation type="submission" date="2009-02" db="EMBL/GenBank/DDBJ databases">
        <title>Draft genome sequence of Clostridium methylpentosum (DSM 5476).</title>
        <authorList>
            <person name="Sudarsanam P."/>
            <person name="Ley R."/>
            <person name="Guruge J."/>
            <person name="Turnbaugh P.J."/>
            <person name="Mahowald M."/>
            <person name="Liep D."/>
            <person name="Gordon J."/>
        </authorList>
    </citation>
    <scope>NUCLEOTIDE SEQUENCE [LARGE SCALE GENOMIC DNA]</scope>
    <source>
        <strain evidence="1 2">DSM 5476</strain>
    </source>
</reference>
<sequence>MKERILDDLALYCDCFISDLKAIRFHQKIRGFLLVKANQYSCEELNYCLSYLLNESFAFPNTKEIVHYVKTAFPIC</sequence>
<evidence type="ECO:0000313" key="1">
    <source>
        <dbReference type="EMBL" id="EEG29690.1"/>
    </source>
</evidence>
<dbReference type="HOGENOM" id="CLU_2648126_0_0_9"/>
<name>C0EFR1_9FIRM</name>
<reference evidence="1 2" key="1">
    <citation type="submission" date="2009-01" db="EMBL/GenBank/DDBJ databases">
        <authorList>
            <person name="Fulton L."/>
            <person name="Clifton S."/>
            <person name="Fulton B."/>
            <person name="Xu J."/>
            <person name="Minx P."/>
            <person name="Pepin K.H."/>
            <person name="Johnson M."/>
            <person name="Bhonagiri V."/>
            <person name="Nash W.E."/>
            <person name="Mardis E.R."/>
            <person name="Wilson R.K."/>
        </authorList>
    </citation>
    <scope>NUCLEOTIDE SEQUENCE [LARGE SCALE GENOMIC DNA]</scope>
    <source>
        <strain evidence="1 2">DSM 5476</strain>
    </source>
</reference>
<evidence type="ECO:0000313" key="2">
    <source>
        <dbReference type="Proteomes" id="UP000003340"/>
    </source>
</evidence>
<dbReference type="AlphaFoldDB" id="C0EFR1"/>
<keyword evidence="2" id="KW-1185">Reference proteome</keyword>